<comment type="caution">
    <text evidence="5">The sequence shown here is derived from an EMBL/GenBank/DDBJ whole genome shotgun (WGS) entry which is preliminary data.</text>
</comment>
<dbReference type="InterPro" id="IPR039424">
    <property type="entry name" value="SBP_5"/>
</dbReference>
<comment type="similarity">
    <text evidence="1">Belongs to the bacterial solute-binding protein 5 family.</text>
</comment>
<evidence type="ECO:0000313" key="6">
    <source>
        <dbReference type="Proteomes" id="UP000533598"/>
    </source>
</evidence>
<dbReference type="Pfam" id="PF00496">
    <property type="entry name" value="SBP_bac_5"/>
    <property type="match status" value="1"/>
</dbReference>
<protein>
    <submittedName>
        <fullName evidence="5">Peptide/nickel transport system substrate-binding protein</fullName>
    </submittedName>
</protein>
<dbReference type="AlphaFoldDB" id="A0A7W7CA23"/>
<feature type="domain" description="Solute-binding protein family 5" evidence="4">
    <location>
        <begin position="85"/>
        <end position="345"/>
    </location>
</feature>
<evidence type="ECO:0000256" key="3">
    <source>
        <dbReference type="ARBA" id="ARBA00022729"/>
    </source>
</evidence>
<dbReference type="CDD" id="cd00995">
    <property type="entry name" value="PBP2_NikA_DppA_OppA_like"/>
    <property type="match status" value="1"/>
</dbReference>
<dbReference type="PANTHER" id="PTHR30290:SF9">
    <property type="entry name" value="OLIGOPEPTIDE-BINDING PROTEIN APPA"/>
    <property type="match status" value="1"/>
</dbReference>
<gene>
    <name evidence="5" type="ORF">HNR67_003453</name>
</gene>
<keyword evidence="6" id="KW-1185">Reference proteome</keyword>
<keyword evidence="3" id="KW-0732">Signal</keyword>
<dbReference type="PANTHER" id="PTHR30290">
    <property type="entry name" value="PERIPLASMIC BINDING COMPONENT OF ABC TRANSPORTER"/>
    <property type="match status" value="1"/>
</dbReference>
<evidence type="ECO:0000259" key="4">
    <source>
        <dbReference type="Pfam" id="PF00496"/>
    </source>
</evidence>
<dbReference type="Gene3D" id="3.10.105.10">
    <property type="entry name" value="Dipeptide-binding Protein, Domain 3"/>
    <property type="match status" value="1"/>
</dbReference>
<sequence length="445" mass="46746">MTLRPVALALLGVLLAGCGAVAPGLVQLRYSAETPAAAGDIAGFSWAIPREPRSLDWLRGGEPPEDTVTANLCERLPGLSAEIATPDPLTLIYRLRTGIRFHDGRQLTAADAVASLRRSADHSLGGAQAHRFDKVAGISATGPLEVTLRLRQPDPLLTHALSGNAGVVASLRYLADGAPSTSDGCSGPFRLAEWVPGSHILLTRFEGYWNQAERARAGSVRFTFADGPALINGLLDSSIEGSYLASPTAMVRLTRSVTGRVYFGQGDTLAALDPRPGGALADPRRSRALSLALDREAIARAAYAGLVQPTEPPATEGDGTILAAGASPQLPRSALDQARQLVAEAEPLSQDLVIQVGTGLEATAVAHEVLAACTRIGLPARIGEGRADLTLVTGAPTLADPAWTRWIPLVQLPNTLYLNHRITGAPTTPAYLTQPWAAKVGRSKH</sequence>
<accession>A0A7W7CA23</accession>
<dbReference type="SUPFAM" id="SSF53850">
    <property type="entry name" value="Periplasmic binding protein-like II"/>
    <property type="match status" value="1"/>
</dbReference>
<dbReference type="Proteomes" id="UP000533598">
    <property type="component" value="Unassembled WGS sequence"/>
</dbReference>
<name>A0A7W7CA23_9PSEU</name>
<reference evidence="5 6" key="1">
    <citation type="submission" date="2020-08" db="EMBL/GenBank/DDBJ databases">
        <title>Sequencing the genomes of 1000 actinobacteria strains.</title>
        <authorList>
            <person name="Klenk H.-P."/>
        </authorList>
    </citation>
    <scope>NUCLEOTIDE SEQUENCE [LARGE SCALE GENOMIC DNA]</scope>
    <source>
        <strain evidence="5 6">DSM 44230</strain>
    </source>
</reference>
<dbReference type="GO" id="GO:1904680">
    <property type="term" value="F:peptide transmembrane transporter activity"/>
    <property type="evidence" value="ECO:0007669"/>
    <property type="project" value="TreeGrafter"/>
</dbReference>
<evidence type="ECO:0000313" key="5">
    <source>
        <dbReference type="EMBL" id="MBB4677335.1"/>
    </source>
</evidence>
<organism evidence="5 6">
    <name type="scientific">Crossiella cryophila</name>
    <dbReference type="NCBI Taxonomy" id="43355"/>
    <lineage>
        <taxon>Bacteria</taxon>
        <taxon>Bacillati</taxon>
        <taxon>Actinomycetota</taxon>
        <taxon>Actinomycetes</taxon>
        <taxon>Pseudonocardiales</taxon>
        <taxon>Pseudonocardiaceae</taxon>
        <taxon>Crossiella</taxon>
    </lineage>
</organism>
<dbReference type="InterPro" id="IPR000914">
    <property type="entry name" value="SBP_5_dom"/>
</dbReference>
<dbReference type="GO" id="GO:0015833">
    <property type="term" value="P:peptide transport"/>
    <property type="evidence" value="ECO:0007669"/>
    <property type="project" value="TreeGrafter"/>
</dbReference>
<dbReference type="RefSeq" id="WP_185003300.1">
    <property type="nucleotide sequence ID" value="NZ_BAAAUI010000032.1"/>
</dbReference>
<dbReference type="EMBL" id="JACHMH010000001">
    <property type="protein sequence ID" value="MBB4677335.1"/>
    <property type="molecule type" value="Genomic_DNA"/>
</dbReference>
<proteinExistence type="inferred from homology"/>
<dbReference type="Gene3D" id="3.40.190.10">
    <property type="entry name" value="Periplasmic binding protein-like II"/>
    <property type="match status" value="1"/>
</dbReference>
<dbReference type="PROSITE" id="PS51257">
    <property type="entry name" value="PROKAR_LIPOPROTEIN"/>
    <property type="match status" value="1"/>
</dbReference>
<evidence type="ECO:0000256" key="2">
    <source>
        <dbReference type="ARBA" id="ARBA00022448"/>
    </source>
</evidence>
<keyword evidence="2" id="KW-0813">Transport</keyword>
<evidence type="ECO:0000256" key="1">
    <source>
        <dbReference type="ARBA" id="ARBA00005695"/>
    </source>
</evidence>